<feature type="transmembrane region" description="Helical" evidence="9">
    <location>
        <begin position="253"/>
        <end position="271"/>
    </location>
</feature>
<gene>
    <name evidence="10" type="ORF">ACFP1B_12960</name>
</gene>
<evidence type="ECO:0000256" key="1">
    <source>
        <dbReference type="ARBA" id="ARBA00004651"/>
    </source>
</evidence>
<feature type="transmembrane region" description="Helical" evidence="9">
    <location>
        <begin position="348"/>
        <end position="368"/>
    </location>
</feature>
<dbReference type="RefSeq" id="WP_344510212.1">
    <property type="nucleotide sequence ID" value="NZ_BAAATU010000015.1"/>
</dbReference>
<dbReference type="PANTHER" id="PTHR33908">
    <property type="entry name" value="MANNOSYLTRANSFERASE YKCB-RELATED"/>
    <property type="match status" value="1"/>
</dbReference>
<feature type="region of interest" description="Disordered" evidence="8">
    <location>
        <begin position="1"/>
        <end position="22"/>
    </location>
</feature>
<accession>A0ABW1GJS8</accession>
<keyword evidence="2" id="KW-1003">Cell membrane</keyword>
<evidence type="ECO:0000256" key="6">
    <source>
        <dbReference type="ARBA" id="ARBA00022989"/>
    </source>
</evidence>
<feature type="transmembrane region" description="Helical" evidence="9">
    <location>
        <begin position="322"/>
        <end position="341"/>
    </location>
</feature>
<feature type="transmembrane region" description="Helical" evidence="9">
    <location>
        <begin position="182"/>
        <end position="200"/>
    </location>
</feature>
<evidence type="ECO:0000256" key="2">
    <source>
        <dbReference type="ARBA" id="ARBA00022475"/>
    </source>
</evidence>
<keyword evidence="5 9" id="KW-0812">Transmembrane</keyword>
<comment type="subcellular location">
    <subcellularLocation>
        <location evidence="1">Cell membrane</location>
        <topology evidence="1">Multi-pass membrane protein</topology>
    </subcellularLocation>
</comment>
<dbReference type="Proteomes" id="UP001596200">
    <property type="component" value="Unassembled WGS sequence"/>
</dbReference>
<keyword evidence="3" id="KW-0328">Glycosyltransferase</keyword>
<evidence type="ECO:0000256" key="9">
    <source>
        <dbReference type="SAM" id="Phobius"/>
    </source>
</evidence>
<organism evidence="10 11">
    <name type="scientific">Streptomyces pulveraceus</name>
    <dbReference type="NCBI Taxonomy" id="68258"/>
    <lineage>
        <taxon>Bacteria</taxon>
        <taxon>Bacillati</taxon>
        <taxon>Actinomycetota</taxon>
        <taxon>Actinomycetes</taxon>
        <taxon>Kitasatosporales</taxon>
        <taxon>Streptomycetaceae</taxon>
        <taxon>Streptomyces</taxon>
    </lineage>
</organism>
<evidence type="ECO:0000256" key="8">
    <source>
        <dbReference type="SAM" id="MobiDB-lite"/>
    </source>
</evidence>
<evidence type="ECO:0000313" key="11">
    <source>
        <dbReference type="Proteomes" id="UP001596200"/>
    </source>
</evidence>
<name>A0ABW1GJS8_9ACTN</name>
<protein>
    <submittedName>
        <fullName evidence="10">Glycosyltransferase family 39 protein</fullName>
    </submittedName>
</protein>
<feature type="transmembrane region" description="Helical" evidence="9">
    <location>
        <begin position="283"/>
        <end position="302"/>
    </location>
</feature>
<keyword evidence="7 9" id="KW-0472">Membrane</keyword>
<comment type="caution">
    <text evidence="10">The sequence shown here is derived from an EMBL/GenBank/DDBJ whole genome shotgun (WGS) entry which is preliminary data.</text>
</comment>
<keyword evidence="6 9" id="KW-1133">Transmembrane helix</keyword>
<proteinExistence type="predicted"/>
<feature type="transmembrane region" description="Helical" evidence="9">
    <location>
        <begin position="380"/>
        <end position="400"/>
    </location>
</feature>
<evidence type="ECO:0000313" key="10">
    <source>
        <dbReference type="EMBL" id="MFC5914333.1"/>
    </source>
</evidence>
<feature type="region of interest" description="Disordered" evidence="8">
    <location>
        <begin position="37"/>
        <end position="58"/>
    </location>
</feature>
<evidence type="ECO:0000256" key="3">
    <source>
        <dbReference type="ARBA" id="ARBA00022676"/>
    </source>
</evidence>
<evidence type="ECO:0000256" key="7">
    <source>
        <dbReference type="ARBA" id="ARBA00023136"/>
    </source>
</evidence>
<keyword evidence="4" id="KW-0808">Transferase</keyword>
<keyword evidence="11" id="KW-1185">Reference proteome</keyword>
<reference evidence="11" key="1">
    <citation type="journal article" date="2019" name="Int. J. Syst. Evol. Microbiol.">
        <title>The Global Catalogue of Microorganisms (GCM) 10K type strain sequencing project: providing services to taxonomists for standard genome sequencing and annotation.</title>
        <authorList>
            <consortium name="The Broad Institute Genomics Platform"/>
            <consortium name="The Broad Institute Genome Sequencing Center for Infectious Disease"/>
            <person name="Wu L."/>
            <person name="Ma J."/>
        </authorList>
    </citation>
    <scope>NUCLEOTIDE SEQUENCE [LARGE SCALE GENOMIC DNA]</scope>
    <source>
        <strain evidence="11">JCM 4147</strain>
    </source>
</reference>
<dbReference type="InterPro" id="IPR050297">
    <property type="entry name" value="LipidA_mod_glycosyltrf_83"/>
</dbReference>
<dbReference type="PANTHER" id="PTHR33908:SF3">
    <property type="entry name" value="UNDECAPRENYL PHOSPHATE-ALPHA-4-AMINO-4-DEOXY-L-ARABINOSE ARABINOSYL TRANSFERASE"/>
    <property type="match status" value="1"/>
</dbReference>
<evidence type="ECO:0000256" key="5">
    <source>
        <dbReference type="ARBA" id="ARBA00022692"/>
    </source>
</evidence>
<feature type="transmembrane region" description="Helical" evidence="9">
    <location>
        <begin position="212"/>
        <end position="233"/>
    </location>
</feature>
<feature type="transmembrane region" description="Helical" evidence="9">
    <location>
        <begin position="121"/>
        <end position="146"/>
    </location>
</feature>
<dbReference type="EMBL" id="JBHSPU010000013">
    <property type="protein sequence ID" value="MFC5914333.1"/>
    <property type="molecule type" value="Genomic_DNA"/>
</dbReference>
<sequence length="533" mass="56866">MLPRIGRATAPSGAYGRGLHGPHRTEHVISLIRHTSRAPAGAATEHRPPPPTSTARRWTPWVPGLAALLVGVWGIRRQDTLWGDEAVTSAVAHRTVPQIWHTLGHVDVVHGLYYLLMHGVFALWDGGLVALRLPSVLAVAAAAAGIARLGRRLATTRAGLLAGLVFPLLPPVQRYAQEGRSYALVCALVTWASCLLVGALSRPRPRRRGWVAYGAVMLTACLLHELAVLMLLAHGVTAFRVRSAAPVRRAWSITAAGVVAGLLPLAAFSTTQSAQVDWIGPPSAGAVLGFVVTALLGIASARPPRLSPDARPPGAPVPLPELALPLLILPTALLMLTSPLHPLYVDRYVLPSAVAFALLTGAVLDRLGRWAGAGGTVRRAAGAVALAAVLAALVPVSIALRRPESRENDVVAIARTVRETAGPGDGLLFTPNRRRVWTLVRPDDFRALPDLALARTPVESATLFGRELPPATIRERMLAEERLVVVGDPAGRPVEPDAREAVKRATLDEFFEQCTDRTVTEARVRVFARPGHC</sequence>
<evidence type="ECO:0000256" key="4">
    <source>
        <dbReference type="ARBA" id="ARBA00022679"/>
    </source>
</evidence>